<dbReference type="Proteomes" id="UP000515154">
    <property type="component" value="Unplaced"/>
</dbReference>
<dbReference type="InterPro" id="IPR001173">
    <property type="entry name" value="Glyco_trans_2-like"/>
</dbReference>
<keyword evidence="12" id="KW-1185">Reference proteome</keyword>
<keyword evidence="4" id="KW-0735">Signal-anchor</keyword>
<proteinExistence type="inferred from homology"/>
<dbReference type="Pfam" id="PF00535">
    <property type="entry name" value="Glycos_transf_2"/>
    <property type="match status" value="1"/>
</dbReference>
<keyword evidence="8" id="KW-0325">Glycoprotein</keyword>
<keyword evidence="5 10" id="KW-1133">Transmembrane helix</keyword>
<evidence type="ECO:0000256" key="6">
    <source>
        <dbReference type="ARBA" id="ARBA00023136"/>
    </source>
</evidence>
<keyword evidence="7" id="KW-1015">Disulfide bond</keyword>
<dbReference type="Gene3D" id="3.90.550.10">
    <property type="entry name" value="Spore Coat Polysaccharide Biosynthesis Protein SpsA, Chain A"/>
    <property type="match status" value="1"/>
</dbReference>
<evidence type="ECO:0000313" key="13">
    <source>
        <dbReference type="RefSeq" id="XP_029654206.1"/>
    </source>
</evidence>
<dbReference type="GO" id="GO:0005794">
    <property type="term" value="C:Golgi apparatus"/>
    <property type="evidence" value="ECO:0007669"/>
    <property type="project" value="TreeGrafter"/>
</dbReference>
<evidence type="ECO:0000256" key="4">
    <source>
        <dbReference type="ARBA" id="ARBA00022968"/>
    </source>
</evidence>
<evidence type="ECO:0000256" key="7">
    <source>
        <dbReference type="ARBA" id="ARBA00023157"/>
    </source>
</evidence>
<evidence type="ECO:0000256" key="1">
    <source>
        <dbReference type="ARBA" id="ARBA00004606"/>
    </source>
</evidence>
<dbReference type="InterPro" id="IPR045885">
    <property type="entry name" value="GalNAc-T"/>
</dbReference>
<reference evidence="13" key="1">
    <citation type="submission" date="2025-08" db="UniProtKB">
        <authorList>
            <consortium name="RefSeq"/>
        </authorList>
    </citation>
    <scope>IDENTIFICATION</scope>
</reference>
<dbReference type="CDD" id="cd02510">
    <property type="entry name" value="pp-GalNAc-T"/>
    <property type="match status" value="1"/>
</dbReference>
<dbReference type="InterPro" id="IPR029044">
    <property type="entry name" value="Nucleotide-diphossugar_trans"/>
</dbReference>
<organism evidence="12 13">
    <name type="scientific">Octopus sinensis</name>
    <name type="common">East Asian common octopus</name>
    <dbReference type="NCBI Taxonomy" id="2607531"/>
    <lineage>
        <taxon>Eukaryota</taxon>
        <taxon>Metazoa</taxon>
        <taxon>Spiralia</taxon>
        <taxon>Lophotrochozoa</taxon>
        <taxon>Mollusca</taxon>
        <taxon>Cephalopoda</taxon>
        <taxon>Coleoidea</taxon>
        <taxon>Octopodiformes</taxon>
        <taxon>Octopoda</taxon>
        <taxon>Incirrata</taxon>
        <taxon>Octopodidae</taxon>
        <taxon>Octopus</taxon>
    </lineage>
</organism>
<dbReference type="GO" id="GO:0004653">
    <property type="term" value="F:polypeptide N-acetylgalactosaminyltransferase activity"/>
    <property type="evidence" value="ECO:0007669"/>
    <property type="project" value="TreeGrafter"/>
</dbReference>
<keyword evidence="3 10" id="KW-0812">Transmembrane</keyword>
<feature type="transmembrane region" description="Helical" evidence="10">
    <location>
        <begin position="6"/>
        <end position="26"/>
    </location>
</feature>
<accession>A0A6P7TZQ4</accession>
<dbReference type="PANTHER" id="PTHR11675:SF134">
    <property type="entry name" value="N-ACETYLGALACTOSAMINYLTRANSFERASE 4-RELATED"/>
    <property type="match status" value="1"/>
</dbReference>
<dbReference type="FunFam" id="3.90.550.10:FF:000029">
    <property type="entry name" value="Polypeptide N-acetylgalactosaminyltransferase"/>
    <property type="match status" value="1"/>
</dbReference>
<dbReference type="PANTHER" id="PTHR11675">
    <property type="entry name" value="N-ACETYLGALACTOSAMINYLTRANSFERASE"/>
    <property type="match status" value="1"/>
</dbReference>
<evidence type="ECO:0000313" key="12">
    <source>
        <dbReference type="Proteomes" id="UP000515154"/>
    </source>
</evidence>
<evidence type="ECO:0000256" key="3">
    <source>
        <dbReference type="ARBA" id="ARBA00022692"/>
    </source>
</evidence>
<evidence type="ECO:0000256" key="2">
    <source>
        <dbReference type="ARBA" id="ARBA00005680"/>
    </source>
</evidence>
<keyword evidence="6 10" id="KW-0472">Membrane</keyword>
<dbReference type="GO" id="GO:0016020">
    <property type="term" value="C:membrane"/>
    <property type="evidence" value="ECO:0007669"/>
    <property type="project" value="UniProtKB-SubCell"/>
</dbReference>
<evidence type="ECO:0000256" key="10">
    <source>
        <dbReference type="SAM" id="Phobius"/>
    </source>
</evidence>
<evidence type="ECO:0000256" key="8">
    <source>
        <dbReference type="ARBA" id="ARBA00023180"/>
    </source>
</evidence>
<comment type="subcellular location">
    <subcellularLocation>
        <location evidence="9">Endomembrane system</location>
        <topology evidence="9">Single-pass membrane protein</topology>
    </subcellularLocation>
    <subcellularLocation>
        <location evidence="1">Membrane</location>
        <topology evidence="1">Single-pass type II membrane protein</topology>
    </subcellularLocation>
</comment>
<evidence type="ECO:0000256" key="9">
    <source>
        <dbReference type="ARBA" id="ARBA00037847"/>
    </source>
</evidence>
<protein>
    <submittedName>
        <fullName evidence="13">Polypeptide N-acetylgalactosaminyltransferase 10-like</fullName>
    </submittedName>
</protein>
<evidence type="ECO:0000256" key="5">
    <source>
        <dbReference type="ARBA" id="ARBA00022989"/>
    </source>
</evidence>
<gene>
    <name evidence="13" type="primary">LOC115227550</name>
</gene>
<name>A0A6P7TZQ4_9MOLL</name>
<dbReference type="RefSeq" id="XP_029654206.1">
    <property type="nucleotide sequence ID" value="XM_029798346.2"/>
</dbReference>
<dbReference type="SUPFAM" id="SSF53448">
    <property type="entry name" value="Nucleotide-diphospho-sugar transferases"/>
    <property type="match status" value="1"/>
</dbReference>
<dbReference type="GO" id="GO:0006493">
    <property type="term" value="P:protein O-linked glycosylation"/>
    <property type="evidence" value="ECO:0007669"/>
    <property type="project" value="TreeGrafter"/>
</dbReference>
<feature type="domain" description="Glycosyltransferase 2-like" evidence="11">
    <location>
        <begin position="145"/>
        <end position="327"/>
    </location>
</feature>
<dbReference type="AlphaFoldDB" id="A0A6P7TZQ4"/>
<evidence type="ECO:0000259" key="11">
    <source>
        <dbReference type="Pfam" id="PF00535"/>
    </source>
</evidence>
<sequence>MKISTFLRWIVTIYGLAITAFGYYFLIKQKWQLEQNYADGNRLIFRRININISKKRTSDLDKTRYKIDWHDYQKILLDSYREGPGEQGRPVVLSAAERINEDQLFAVNGFSGAVSDKISLYRSLRDIRHPDCKHKKYLKNLPKVSVIIPFYNEHWTTLLRTIYGVLWRSPPELIQEIILVDDFSTKNHNKKPLSDYVRENFEKVKLIRNYKREGLIRSRLQGAKTAKAEVIVFLDSHVEPSVNWLPPLLEPIVLNEKTVVCPFIDVIDHTTFSQFAQDEGARGAFDWKLNYKRLPRLKGDKIDPTETFESPVMAGGLFAMNKTWFWTLGGYDPHLDIRGAEQFEISFKIWLCGGQILDAPCSRVAHIYRKFIPYSSSVKAYGDYLSRNHKRVAEVWMDEYKQYVYKMEPSFKRVDAGNISQQLALRKKLRCKSFRWFLEEIAFDVVQYYPIDEEK</sequence>
<dbReference type="KEGG" id="osn:115227550"/>
<comment type="similarity">
    <text evidence="2">Belongs to the glycosyltransferase 2 family. GalNAc-T subfamily.</text>
</comment>